<dbReference type="AlphaFoldDB" id="A0A061DZW6"/>
<dbReference type="Proteomes" id="UP000026915">
    <property type="component" value="Chromosome 2"/>
</dbReference>
<evidence type="ECO:0000313" key="1">
    <source>
        <dbReference type="EMBL" id="EOX98319.1"/>
    </source>
</evidence>
<gene>
    <name evidence="1" type="ORF">TCM_007106</name>
</gene>
<evidence type="ECO:0000313" key="2">
    <source>
        <dbReference type="Proteomes" id="UP000026915"/>
    </source>
</evidence>
<dbReference type="Gramene" id="EOX98319">
    <property type="protein sequence ID" value="EOX98319"/>
    <property type="gene ID" value="TCM_007106"/>
</dbReference>
<keyword evidence="2" id="KW-1185">Reference proteome</keyword>
<dbReference type="EMBL" id="CM001880">
    <property type="protein sequence ID" value="EOX98319.1"/>
    <property type="molecule type" value="Genomic_DNA"/>
</dbReference>
<organism evidence="1 2">
    <name type="scientific">Theobroma cacao</name>
    <name type="common">Cacao</name>
    <name type="synonym">Cocoa</name>
    <dbReference type="NCBI Taxonomy" id="3641"/>
    <lineage>
        <taxon>Eukaryota</taxon>
        <taxon>Viridiplantae</taxon>
        <taxon>Streptophyta</taxon>
        <taxon>Embryophyta</taxon>
        <taxon>Tracheophyta</taxon>
        <taxon>Spermatophyta</taxon>
        <taxon>Magnoliopsida</taxon>
        <taxon>eudicotyledons</taxon>
        <taxon>Gunneridae</taxon>
        <taxon>Pentapetalae</taxon>
        <taxon>rosids</taxon>
        <taxon>malvids</taxon>
        <taxon>Malvales</taxon>
        <taxon>Malvaceae</taxon>
        <taxon>Byttnerioideae</taxon>
        <taxon>Theobroma</taxon>
    </lineage>
</organism>
<protein>
    <submittedName>
        <fullName evidence="1">Uncharacterized protein</fullName>
    </submittedName>
</protein>
<dbReference type="HOGENOM" id="CLU_2692750_0_0_1"/>
<accession>A0A061DZW6</accession>
<sequence>MKEINWFQFYQEITQSKARVIEILVHWRPGSLQINQTWMNGCSRSNTKNEIAPLMLLICGLTSKLNLIQFQPIR</sequence>
<dbReference type="InParanoid" id="A0A061DZW6"/>
<name>A0A061DZW6_THECC</name>
<reference evidence="1 2" key="1">
    <citation type="journal article" date="2013" name="Genome Biol.">
        <title>The genome sequence of the most widely cultivated cacao type and its use to identify candidate genes regulating pod color.</title>
        <authorList>
            <person name="Motamayor J.C."/>
            <person name="Mockaitis K."/>
            <person name="Schmutz J."/>
            <person name="Haiminen N."/>
            <person name="Iii D.L."/>
            <person name="Cornejo O."/>
            <person name="Findley S.D."/>
            <person name="Zheng P."/>
            <person name="Utro F."/>
            <person name="Royaert S."/>
            <person name="Saski C."/>
            <person name="Jenkins J."/>
            <person name="Podicheti R."/>
            <person name="Zhao M."/>
            <person name="Scheffler B.E."/>
            <person name="Stack J.C."/>
            <person name="Feltus F.A."/>
            <person name="Mustiga G.M."/>
            <person name="Amores F."/>
            <person name="Phillips W."/>
            <person name="Marelli J.P."/>
            <person name="May G.D."/>
            <person name="Shapiro H."/>
            <person name="Ma J."/>
            <person name="Bustamante C.D."/>
            <person name="Schnell R.J."/>
            <person name="Main D."/>
            <person name="Gilbert D."/>
            <person name="Parida L."/>
            <person name="Kuhn D.N."/>
        </authorList>
    </citation>
    <scope>NUCLEOTIDE SEQUENCE [LARGE SCALE GENOMIC DNA]</scope>
    <source>
        <strain evidence="2">cv. Matina 1-6</strain>
    </source>
</reference>
<proteinExistence type="predicted"/>